<evidence type="ECO:0000256" key="3">
    <source>
        <dbReference type="PIRSR" id="PIRSR000915-2"/>
    </source>
</evidence>
<feature type="binding site" evidence="4">
    <location>
        <position position="213"/>
    </location>
    <ligand>
        <name>Mg(2+)</name>
        <dbReference type="ChEBI" id="CHEBI:18420"/>
    </ligand>
</feature>
<organism evidence="5 6">
    <name type="scientific">Botrimarina mediterranea</name>
    <dbReference type="NCBI Taxonomy" id="2528022"/>
    <lineage>
        <taxon>Bacteria</taxon>
        <taxon>Pseudomonadati</taxon>
        <taxon>Planctomycetota</taxon>
        <taxon>Planctomycetia</taxon>
        <taxon>Pirellulales</taxon>
        <taxon>Lacipirellulaceae</taxon>
        <taxon>Botrimarina</taxon>
    </lineage>
</organism>
<dbReference type="InterPro" id="IPR023214">
    <property type="entry name" value="HAD_sf"/>
</dbReference>
<gene>
    <name evidence="5" type="primary">nagD</name>
    <name evidence="5" type="ORF">Spa11_21030</name>
</gene>
<dbReference type="AlphaFoldDB" id="A0A518K7X7"/>
<dbReference type="InterPro" id="IPR036412">
    <property type="entry name" value="HAD-like_sf"/>
</dbReference>
<proteinExistence type="inferred from homology"/>
<keyword evidence="6" id="KW-1185">Reference proteome</keyword>
<dbReference type="InterPro" id="IPR006357">
    <property type="entry name" value="HAD-SF_hydro_IIA"/>
</dbReference>
<sequence length="267" mass="28717">MSIDWSTVRYVVFDMDGTIYLGDKLFAETPPCLATLEQLGVGYTFITNNCSKSRAEYRQHLLKMGLDVAADSVTTSAQATASLLRARCPGKSKLFVLGAPGLVDDLQAEGFVIDESDPEVVVVGFDLELDYQRLCRTAYQIKQGLPYLATHPDRVCPTNLPTMLPDCGAICALLESATGRQPDAIAGKPNPSMLGFTIEKHGLEPHEIVVVGDRIYTDIALAKAAGARSVLTLTGEATMESLVEIPPAAYPDAVINSLSELPSLLRA</sequence>
<dbReference type="KEGG" id="bmei:Spa11_21030"/>
<feature type="active site" description="Nucleophile" evidence="2">
    <location>
        <position position="14"/>
    </location>
</feature>
<comment type="cofactor">
    <cofactor evidence="4">
        <name>Mg(2+)</name>
        <dbReference type="ChEBI" id="CHEBI:18420"/>
    </cofactor>
    <text evidence="4">Divalent metal ions. Mg(2+) is the most effective.</text>
</comment>
<keyword evidence="4" id="KW-0479">Metal-binding</keyword>
<dbReference type="PANTHER" id="PTHR19288">
    <property type="entry name" value="4-NITROPHENYLPHOSPHATASE-RELATED"/>
    <property type="match status" value="1"/>
</dbReference>
<evidence type="ECO:0000256" key="2">
    <source>
        <dbReference type="PIRSR" id="PIRSR000915-1"/>
    </source>
</evidence>
<keyword evidence="5" id="KW-0378">Hydrolase</keyword>
<name>A0A518K7X7_9BACT</name>
<dbReference type="SUPFAM" id="SSF56784">
    <property type="entry name" value="HAD-like"/>
    <property type="match status" value="1"/>
</dbReference>
<feature type="binding site" evidence="4">
    <location>
        <position position="14"/>
    </location>
    <ligand>
        <name>Mg(2+)</name>
        <dbReference type="ChEBI" id="CHEBI:18420"/>
    </ligand>
</feature>
<evidence type="ECO:0000313" key="5">
    <source>
        <dbReference type="EMBL" id="QDV73904.1"/>
    </source>
</evidence>
<dbReference type="PIRSF" id="PIRSF000915">
    <property type="entry name" value="PGP-type_phosphatase"/>
    <property type="match status" value="1"/>
</dbReference>
<dbReference type="NCBIfam" id="TIGR01460">
    <property type="entry name" value="HAD-SF-IIA"/>
    <property type="match status" value="1"/>
</dbReference>
<dbReference type="Proteomes" id="UP000316426">
    <property type="component" value="Chromosome"/>
</dbReference>
<dbReference type="PROSITE" id="PS01228">
    <property type="entry name" value="COF_1"/>
    <property type="match status" value="1"/>
</dbReference>
<dbReference type="GO" id="GO:0005737">
    <property type="term" value="C:cytoplasm"/>
    <property type="evidence" value="ECO:0007669"/>
    <property type="project" value="TreeGrafter"/>
</dbReference>
<dbReference type="Pfam" id="PF13242">
    <property type="entry name" value="Hydrolase_like"/>
    <property type="match status" value="1"/>
</dbReference>
<feature type="binding site" evidence="3">
    <location>
        <position position="188"/>
    </location>
    <ligand>
        <name>substrate</name>
    </ligand>
</feature>
<feature type="binding site" evidence="4">
    <location>
        <position position="16"/>
    </location>
    <ligand>
        <name>Mg(2+)</name>
        <dbReference type="ChEBI" id="CHEBI:18420"/>
    </ligand>
</feature>
<comment type="similarity">
    <text evidence="1">Belongs to the HAD-like hydrolase superfamily.</text>
</comment>
<dbReference type="EMBL" id="CP036349">
    <property type="protein sequence ID" value="QDV73904.1"/>
    <property type="molecule type" value="Genomic_DNA"/>
</dbReference>
<reference evidence="5 6" key="1">
    <citation type="submission" date="2019-02" db="EMBL/GenBank/DDBJ databases">
        <title>Deep-cultivation of Planctomycetes and their phenomic and genomic characterization uncovers novel biology.</title>
        <authorList>
            <person name="Wiegand S."/>
            <person name="Jogler M."/>
            <person name="Boedeker C."/>
            <person name="Pinto D."/>
            <person name="Vollmers J."/>
            <person name="Rivas-Marin E."/>
            <person name="Kohn T."/>
            <person name="Peeters S.H."/>
            <person name="Heuer A."/>
            <person name="Rast P."/>
            <person name="Oberbeckmann S."/>
            <person name="Bunk B."/>
            <person name="Jeske O."/>
            <person name="Meyerdierks A."/>
            <person name="Storesund J.E."/>
            <person name="Kallscheuer N."/>
            <person name="Luecker S."/>
            <person name="Lage O.M."/>
            <person name="Pohl T."/>
            <person name="Merkel B.J."/>
            <person name="Hornburger P."/>
            <person name="Mueller R.-W."/>
            <person name="Bruemmer F."/>
            <person name="Labrenz M."/>
            <person name="Spormann A.M."/>
            <person name="Op den Camp H."/>
            <person name="Overmann J."/>
            <person name="Amann R."/>
            <person name="Jetten M.S.M."/>
            <person name="Mascher T."/>
            <person name="Medema M.H."/>
            <person name="Devos D.P."/>
            <person name="Kaster A.-K."/>
            <person name="Ovreas L."/>
            <person name="Rohde M."/>
            <person name="Galperin M.Y."/>
            <person name="Jogler C."/>
        </authorList>
    </citation>
    <scope>NUCLEOTIDE SEQUENCE [LARGE SCALE GENOMIC DNA]</scope>
    <source>
        <strain evidence="5 6">Spa11</strain>
    </source>
</reference>
<accession>A0A518K7X7</accession>
<evidence type="ECO:0000313" key="6">
    <source>
        <dbReference type="Proteomes" id="UP000316426"/>
    </source>
</evidence>
<dbReference type="GO" id="GO:0008253">
    <property type="term" value="F:5'-nucleotidase activity"/>
    <property type="evidence" value="ECO:0007669"/>
    <property type="project" value="UniProtKB-EC"/>
</dbReference>
<keyword evidence="4" id="KW-0460">Magnesium</keyword>
<dbReference type="EC" id="3.1.3.5" evidence="5"/>
<dbReference type="PANTHER" id="PTHR19288:SF46">
    <property type="entry name" value="HALOACID DEHALOGENASE-LIKE HYDROLASE DOMAIN-CONTAINING PROTEIN 2"/>
    <property type="match status" value="1"/>
</dbReference>
<dbReference type="Gene3D" id="3.40.50.1000">
    <property type="entry name" value="HAD superfamily/HAD-like"/>
    <property type="match status" value="2"/>
</dbReference>
<evidence type="ECO:0000256" key="4">
    <source>
        <dbReference type="PIRSR" id="PIRSR000915-3"/>
    </source>
</evidence>
<evidence type="ECO:0000256" key="1">
    <source>
        <dbReference type="PIRNR" id="PIRNR000915"/>
    </source>
</evidence>
<feature type="active site" description="Proton donor" evidence="2">
    <location>
        <position position="16"/>
    </location>
</feature>
<dbReference type="Pfam" id="PF13344">
    <property type="entry name" value="Hydrolase_6"/>
    <property type="match status" value="1"/>
</dbReference>
<dbReference type="GO" id="GO:0046872">
    <property type="term" value="F:metal ion binding"/>
    <property type="evidence" value="ECO:0007669"/>
    <property type="project" value="UniProtKB-KW"/>
</dbReference>
<protein>
    <submittedName>
        <fullName evidence="5">Ribonucleotide monophosphatase NagD</fullName>
        <ecNumber evidence="5">3.1.3.5</ecNumber>
    </submittedName>
</protein>
<dbReference type="RefSeq" id="WP_145111693.1">
    <property type="nucleotide sequence ID" value="NZ_CP036349.1"/>
</dbReference>